<dbReference type="Pfam" id="PF00557">
    <property type="entry name" value="Peptidase_M24"/>
    <property type="match status" value="1"/>
</dbReference>
<dbReference type="InterPro" id="IPR036005">
    <property type="entry name" value="Creatinase/aminopeptidase-like"/>
</dbReference>
<feature type="binding site" evidence="6">
    <location>
        <position position="202"/>
    </location>
    <ligand>
        <name>a divalent metal cation</name>
        <dbReference type="ChEBI" id="CHEBI:60240"/>
        <label>2</label>
        <note>catalytic</note>
    </ligand>
</feature>
<dbReference type="EMBL" id="QRTC01000053">
    <property type="protein sequence ID" value="RGQ36521.1"/>
    <property type="molecule type" value="Genomic_DNA"/>
</dbReference>
<feature type="binding site" evidence="6">
    <location>
        <position position="106"/>
    </location>
    <ligand>
        <name>a divalent metal cation</name>
        <dbReference type="ChEBI" id="CHEBI:60240"/>
        <label>2</label>
        <note>catalytic</note>
    </ligand>
</feature>
<dbReference type="GO" id="GO:0006508">
    <property type="term" value="P:proteolysis"/>
    <property type="evidence" value="ECO:0007669"/>
    <property type="project" value="UniProtKB-KW"/>
</dbReference>
<dbReference type="PRINTS" id="PR00599">
    <property type="entry name" value="MAPEPTIDASE"/>
</dbReference>
<dbReference type="Proteomes" id="UP000284751">
    <property type="component" value="Unassembled WGS sequence"/>
</dbReference>
<evidence type="ECO:0000256" key="6">
    <source>
        <dbReference type="HAMAP-Rule" id="MF_01974"/>
    </source>
</evidence>
<dbReference type="CDD" id="cd01086">
    <property type="entry name" value="MetAP1"/>
    <property type="match status" value="1"/>
</dbReference>
<dbReference type="InterPro" id="IPR002467">
    <property type="entry name" value="Pept_M24A_MAP1"/>
</dbReference>
<proteinExistence type="inferred from homology"/>
<dbReference type="EC" id="3.4.11.18" evidence="6 7"/>
<comment type="cofactor">
    <cofactor evidence="6">
        <name>Co(2+)</name>
        <dbReference type="ChEBI" id="CHEBI:48828"/>
    </cofactor>
    <cofactor evidence="6">
        <name>Zn(2+)</name>
        <dbReference type="ChEBI" id="CHEBI:29105"/>
    </cofactor>
    <cofactor evidence="6">
        <name>Mn(2+)</name>
        <dbReference type="ChEBI" id="CHEBI:29035"/>
    </cofactor>
    <cofactor evidence="6">
        <name>Fe(2+)</name>
        <dbReference type="ChEBI" id="CHEBI:29033"/>
    </cofactor>
    <text evidence="6">Binds 2 divalent metal cations per subunit. Has a high-affinity and a low affinity metal-binding site. The true nature of the physiological cofactor is under debate. The enzyme is active with cobalt, zinc, manganese or divalent iron ions. Most likely, methionine aminopeptidases function as mononuclear Fe(2+)-metalloproteases under physiological conditions, and the catalytically relevant metal-binding site has been assigned to the histidine-containing high-affinity site.</text>
</comment>
<evidence type="ECO:0000256" key="3">
    <source>
        <dbReference type="ARBA" id="ARBA00022670"/>
    </source>
</evidence>
<keyword evidence="3 6" id="KW-0645">Protease</keyword>
<dbReference type="GO" id="GO:0046872">
    <property type="term" value="F:metal ion binding"/>
    <property type="evidence" value="ECO:0007669"/>
    <property type="project" value="UniProtKB-UniRule"/>
</dbReference>
<comment type="caution">
    <text evidence="9">The sequence shown here is derived from an EMBL/GenBank/DDBJ whole genome shotgun (WGS) entry which is preliminary data.</text>
</comment>
<evidence type="ECO:0000256" key="1">
    <source>
        <dbReference type="ARBA" id="ARBA00002521"/>
    </source>
</evidence>
<dbReference type="PROSITE" id="PS00680">
    <property type="entry name" value="MAP_1"/>
    <property type="match status" value="1"/>
</dbReference>
<keyword evidence="4 6" id="KW-0479">Metal-binding</keyword>
<feature type="binding site" evidence="6">
    <location>
        <position position="169"/>
    </location>
    <ligand>
        <name>a divalent metal cation</name>
        <dbReference type="ChEBI" id="CHEBI:60240"/>
        <label>2</label>
        <note>catalytic</note>
    </ligand>
</feature>
<feature type="binding site" evidence="6">
    <location>
        <position position="95"/>
    </location>
    <ligand>
        <name>a divalent metal cation</name>
        <dbReference type="ChEBI" id="CHEBI:60240"/>
        <label>1</label>
    </ligand>
</feature>
<dbReference type="NCBIfam" id="TIGR00500">
    <property type="entry name" value="met_pdase_I"/>
    <property type="match status" value="1"/>
</dbReference>
<evidence type="ECO:0000259" key="8">
    <source>
        <dbReference type="Pfam" id="PF00557"/>
    </source>
</evidence>
<dbReference type="GO" id="GO:0070006">
    <property type="term" value="F:metalloaminopeptidase activity"/>
    <property type="evidence" value="ECO:0007669"/>
    <property type="project" value="UniProtKB-UniRule"/>
</dbReference>
<evidence type="ECO:0000256" key="2">
    <source>
        <dbReference type="ARBA" id="ARBA00022438"/>
    </source>
</evidence>
<dbReference type="InterPro" id="IPR000994">
    <property type="entry name" value="Pept_M24"/>
</dbReference>
<accession>A0A412AV73</accession>
<sequence length="251" mass="26814">MVVLKTSRELKAMREAGRISANALKLAGEAVEPGITTWEIDEIVRKYIEGQGAVPSFLGYGGFPASACISVNNVVIHGIPSKKCVVKNGDIVSIDIGAHFNGFHGDNAWTFPCGDISEEARALLDATRESLFEGIKMAKAGNRIGDIGSAVQRYVEARNYSVVRDFVGHGVGAKLHEDPSVPNFGTPGRGVRLLPGMTIAIEPMVNAGTYEVEILSDEWTTVTADGKLSAHFEHSVAITPDGPQILTLPDD</sequence>
<comment type="similarity">
    <text evidence="6">Belongs to the peptidase M24A family. Methionine aminopeptidase type 1 subfamily.</text>
</comment>
<evidence type="ECO:0000256" key="7">
    <source>
        <dbReference type="RuleBase" id="RU003653"/>
    </source>
</evidence>
<name>A0A412AV73_9FIRM</name>
<dbReference type="Gene3D" id="3.90.230.10">
    <property type="entry name" value="Creatinase/methionine aminopeptidase superfamily"/>
    <property type="match status" value="1"/>
</dbReference>
<keyword evidence="2 6" id="KW-0031">Aminopeptidase</keyword>
<evidence type="ECO:0000313" key="9">
    <source>
        <dbReference type="EMBL" id="RGQ36521.1"/>
    </source>
</evidence>
<feature type="binding site" evidence="6">
    <location>
        <position position="176"/>
    </location>
    <ligand>
        <name>substrate</name>
    </ligand>
</feature>
<dbReference type="AlphaFoldDB" id="A0A412AV73"/>
<protein>
    <recommendedName>
        <fullName evidence="6 7">Methionine aminopeptidase</fullName>
        <shortName evidence="6">MAP</shortName>
        <shortName evidence="6">MetAP</shortName>
        <ecNumber evidence="6 7">3.4.11.18</ecNumber>
    </recommendedName>
    <alternativeName>
        <fullName evidence="6">Peptidase M</fullName>
    </alternativeName>
</protein>
<feature type="binding site" evidence="6">
    <location>
        <position position="233"/>
    </location>
    <ligand>
        <name>a divalent metal cation</name>
        <dbReference type="ChEBI" id="CHEBI:60240"/>
        <label>2</label>
        <note>catalytic</note>
    </ligand>
</feature>
<comment type="function">
    <text evidence="1 6">Removes the N-terminal methionine from nascent proteins. The N-terminal methionine is often cleaved when the second residue in the primary sequence is small and uncharged (Met-Ala-, Cys, Gly, Pro, Ser, Thr, or Val). Requires deformylation of the N(alpha)-formylated initiator methionine before it can be hydrolyzed.</text>
</comment>
<feature type="binding site" evidence="6">
    <location>
        <position position="106"/>
    </location>
    <ligand>
        <name>a divalent metal cation</name>
        <dbReference type="ChEBI" id="CHEBI:60240"/>
        <label>1</label>
    </ligand>
</feature>
<dbReference type="InterPro" id="IPR001714">
    <property type="entry name" value="Pept_M24_MAP"/>
</dbReference>
<dbReference type="SUPFAM" id="SSF55920">
    <property type="entry name" value="Creatinase/aminopeptidase"/>
    <property type="match status" value="1"/>
</dbReference>
<dbReference type="HAMAP" id="MF_01974">
    <property type="entry name" value="MetAP_1"/>
    <property type="match status" value="1"/>
</dbReference>
<feature type="domain" description="Peptidase M24" evidence="8">
    <location>
        <begin position="12"/>
        <end position="239"/>
    </location>
</feature>
<comment type="subunit">
    <text evidence="6">Monomer.</text>
</comment>
<dbReference type="PANTHER" id="PTHR43330">
    <property type="entry name" value="METHIONINE AMINOPEPTIDASE"/>
    <property type="match status" value="1"/>
</dbReference>
<evidence type="ECO:0000313" key="10">
    <source>
        <dbReference type="Proteomes" id="UP000284751"/>
    </source>
</evidence>
<comment type="catalytic activity">
    <reaction evidence="6 7">
        <text>Release of N-terminal amino acids, preferentially methionine, from peptides and arylamides.</text>
        <dbReference type="EC" id="3.4.11.18"/>
    </reaction>
</comment>
<feature type="binding site" evidence="6">
    <location>
        <position position="77"/>
    </location>
    <ligand>
        <name>substrate</name>
    </ligand>
</feature>
<organism evidence="9 10">
    <name type="scientific">[Clostridium] leptum</name>
    <dbReference type="NCBI Taxonomy" id="1535"/>
    <lineage>
        <taxon>Bacteria</taxon>
        <taxon>Bacillati</taxon>
        <taxon>Bacillota</taxon>
        <taxon>Clostridia</taxon>
        <taxon>Eubacteriales</taxon>
        <taxon>Oscillospiraceae</taxon>
        <taxon>Oscillospiraceae incertae sedis</taxon>
    </lineage>
</organism>
<keyword evidence="5 6" id="KW-0378">Hydrolase</keyword>
<dbReference type="PANTHER" id="PTHR43330:SF27">
    <property type="entry name" value="METHIONINE AMINOPEPTIDASE"/>
    <property type="match status" value="1"/>
</dbReference>
<feature type="binding site" evidence="6">
    <location>
        <position position="233"/>
    </location>
    <ligand>
        <name>a divalent metal cation</name>
        <dbReference type="ChEBI" id="CHEBI:60240"/>
        <label>1</label>
    </ligand>
</feature>
<evidence type="ECO:0000256" key="5">
    <source>
        <dbReference type="ARBA" id="ARBA00022801"/>
    </source>
</evidence>
<gene>
    <name evidence="6 9" type="primary">map</name>
    <name evidence="9" type="ORF">DWY99_11425</name>
</gene>
<dbReference type="GO" id="GO:0004239">
    <property type="term" value="F:initiator methionyl aminopeptidase activity"/>
    <property type="evidence" value="ECO:0007669"/>
    <property type="project" value="UniProtKB-UniRule"/>
</dbReference>
<reference evidence="9 10" key="1">
    <citation type="submission" date="2018-08" db="EMBL/GenBank/DDBJ databases">
        <title>A genome reference for cultivated species of the human gut microbiota.</title>
        <authorList>
            <person name="Zou Y."/>
            <person name="Xue W."/>
            <person name="Luo G."/>
        </authorList>
    </citation>
    <scope>NUCLEOTIDE SEQUENCE [LARGE SCALE GENOMIC DNA]</scope>
    <source>
        <strain evidence="9 10">AF28-26</strain>
    </source>
</reference>
<dbReference type="GO" id="GO:0005829">
    <property type="term" value="C:cytosol"/>
    <property type="evidence" value="ECO:0007669"/>
    <property type="project" value="TreeGrafter"/>
</dbReference>
<evidence type="ECO:0000256" key="4">
    <source>
        <dbReference type="ARBA" id="ARBA00022723"/>
    </source>
</evidence>